<proteinExistence type="predicted"/>
<dbReference type="EMBL" id="QRBI01000144">
    <property type="protein sequence ID" value="RMC00496.1"/>
    <property type="molecule type" value="Genomic_DNA"/>
</dbReference>
<dbReference type="OrthoDB" id="416454at2759"/>
<keyword evidence="2" id="KW-1185">Reference proteome</keyword>
<gene>
    <name evidence="1" type="ORF">DUI87_23107</name>
</gene>
<organism evidence="1 2">
    <name type="scientific">Hirundo rustica rustica</name>
    <dbReference type="NCBI Taxonomy" id="333673"/>
    <lineage>
        <taxon>Eukaryota</taxon>
        <taxon>Metazoa</taxon>
        <taxon>Chordata</taxon>
        <taxon>Craniata</taxon>
        <taxon>Vertebrata</taxon>
        <taxon>Euteleostomi</taxon>
        <taxon>Archelosauria</taxon>
        <taxon>Archosauria</taxon>
        <taxon>Dinosauria</taxon>
        <taxon>Saurischia</taxon>
        <taxon>Theropoda</taxon>
        <taxon>Coelurosauria</taxon>
        <taxon>Aves</taxon>
        <taxon>Neognathae</taxon>
        <taxon>Neoaves</taxon>
        <taxon>Telluraves</taxon>
        <taxon>Australaves</taxon>
        <taxon>Passeriformes</taxon>
        <taxon>Sylvioidea</taxon>
        <taxon>Hirundinidae</taxon>
        <taxon>Hirundo</taxon>
    </lineage>
</organism>
<dbReference type="AlphaFoldDB" id="A0A3M0JHM0"/>
<dbReference type="STRING" id="333673.A0A3M0JHM0"/>
<name>A0A3M0JHM0_HIRRU</name>
<protein>
    <submittedName>
        <fullName evidence="1">Uncharacterized protein</fullName>
    </submittedName>
</protein>
<evidence type="ECO:0000313" key="2">
    <source>
        <dbReference type="Proteomes" id="UP000269221"/>
    </source>
</evidence>
<sequence length="243" mass="27269">MLSRTPSQSIQTHLPLLAKRVSMAKESRMATACFSVVAYCPEKRRLGDQERVASVPLRQQRELGLVCISSGEEALCFSNQLCGPPLVLVDVFRVLGTPELDATLQVSKETPCPPNEFFVTTWKTNPPNWCFSRTMRRLMNDLDKGIECTVSQLTDDTQLGGSVDLLEGRKGLQRDLDGLDQWAKGSAHPQESCLTSRTPYHTITRIFQKAKERKGDLLLFQQLLVPKLNAKLFKSNYDQLPST</sequence>
<accession>A0A3M0JHM0</accession>
<evidence type="ECO:0000313" key="1">
    <source>
        <dbReference type="EMBL" id="RMC00496.1"/>
    </source>
</evidence>
<reference evidence="1 2" key="1">
    <citation type="submission" date="2018-07" db="EMBL/GenBank/DDBJ databases">
        <title>A high quality draft genome assembly of the barn swallow (H. rustica rustica).</title>
        <authorList>
            <person name="Formenti G."/>
            <person name="Chiara M."/>
            <person name="Poveda L."/>
            <person name="Francoijs K.-J."/>
            <person name="Bonisoli-Alquati A."/>
            <person name="Canova L."/>
            <person name="Gianfranceschi L."/>
            <person name="Horner D.S."/>
            <person name="Saino N."/>
        </authorList>
    </citation>
    <scope>NUCLEOTIDE SEQUENCE [LARGE SCALE GENOMIC DNA]</scope>
    <source>
        <strain evidence="1">Chelidonia</strain>
        <tissue evidence="1">Blood</tissue>
    </source>
</reference>
<comment type="caution">
    <text evidence="1">The sequence shown here is derived from an EMBL/GenBank/DDBJ whole genome shotgun (WGS) entry which is preliminary data.</text>
</comment>
<dbReference type="Proteomes" id="UP000269221">
    <property type="component" value="Unassembled WGS sequence"/>
</dbReference>